<accession>A0A0D2E0F9</accession>
<evidence type="ECO:0000256" key="3">
    <source>
        <dbReference type="ARBA" id="ARBA00022630"/>
    </source>
</evidence>
<dbReference type="AlphaFoldDB" id="A0A0D2E0F9"/>
<gene>
    <name evidence="8" type="ORF">PV06_06861</name>
</gene>
<dbReference type="Gene3D" id="3.50.50.60">
    <property type="entry name" value="FAD/NAD(P)-binding domain"/>
    <property type="match status" value="2"/>
</dbReference>
<dbReference type="GO" id="GO:0004499">
    <property type="term" value="F:N,N-dimethylaniline monooxygenase activity"/>
    <property type="evidence" value="ECO:0007669"/>
    <property type="project" value="InterPro"/>
</dbReference>
<dbReference type="OrthoDB" id="66881at2759"/>
<evidence type="ECO:0000256" key="1">
    <source>
        <dbReference type="ARBA" id="ARBA00001974"/>
    </source>
</evidence>
<dbReference type="SUPFAM" id="SSF51905">
    <property type="entry name" value="FAD/NAD(P)-binding domain"/>
    <property type="match status" value="1"/>
</dbReference>
<dbReference type="GO" id="GO:0050661">
    <property type="term" value="F:NADP binding"/>
    <property type="evidence" value="ECO:0007669"/>
    <property type="project" value="InterPro"/>
</dbReference>
<dbReference type="HOGENOM" id="CLU_311692_0_0_1"/>
<comment type="cofactor">
    <cofactor evidence="1">
        <name>FAD</name>
        <dbReference type="ChEBI" id="CHEBI:57692"/>
    </cofactor>
</comment>
<proteinExistence type="inferred from homology"/>
<keyword evidence="4" id="KW-0274">FAD</keyword>
<keyword evidence="9" id="KW-1185">Reference proteome</keyword>
<dbReference type="Proteomes" id="UP000053342">
    <property type="component" value="Unassembled WGS sequence"/>
</dbReference>
<reference evidence="8 9" key="1">
    <citation type="submission" date="2015-01" db="EMBL/GenBank/DDBJ databases">
        <title>The Genome Sequence of Exophiala oligosperma CBS72588.</title>
        <authorList>
            <consortium name="The Broad Institute Genomics Platform"/>
            <person name="Cuomo C."/>
            <person name="de Hoog S."/>
            <person name="Gorbushina A."/>
            <person name="Stielow B."/>
            <person name="Teixiera M."/>
            <person name="Abouelleil A."/>
            <person name="Chapman S.B."/>
            <person name="Priest M."/>
            <person name="Young S.K."/>
            <person name="Wortman J."/>
            <person name="Nusbaum C."/>
            <person name="Birren B."/>
        </authorList>
    </citation>
    <scope>NUCLEOTIDE SEQUENCE [LARGE SCALE GENOMIC DNA]</scope>
    <source>
        <strain evidence="8 9">CBS 72588</strain>
    </source>
</reference>
<dbReference type="PANTHER" id="PTHR43098:SF3">
    <property type="entry name" value="L-ORNITHINE N(5)-MONOOXYGENASE-RELATED"/>
    <property type="match status" value="1"/>
</dbReference>
<evidence type="ECO:0000256" key="2">
    <source>
        <dbReference type="ARBA" id="ARBA00010139"/>
    </source>
</evidence>
<comment type="similarity">
    <text evidence="2">Belongs to the FAD-binding monooxygenase family.</text>
</comment>
<dbReference type="Pfam" id="PF00743">
    <property type="entry name" value="FMO-like"/>
    <property type="match status" value="1"/>
</dbReference>
<dbReference type="PRINTS" id="PR00411">
    <property type="entry name" value="PNDRDTASEI"/>
</dbReference>
<dbReference type="GO" id="GO:0050660">
    <property type="term" value="F:flavin adenine dinucleotide binding"/>
    <property type="evidence" value="ECO:0007669"/>
    <property type="project" value="InterPro"/>
</dbReference>
<evidence type="ECO:0008006" key="10">
    <source>
        <dbReference type="Google" id="ProtNLM"/>
    </source>
</evidence>
<evidence type="ECO:0000313" key="9">
    <source>
        <dbReference type="Proteomes" id="UP000053342"/>
    </source>
</evidence>
<evidence type="ECO:0000256" key="5">
    <source>
        <dbReference type="ARBA" id="ARBA00022857"/>
    </source>
</evidence>
<dbReference type="InterPro" id="IPR050775">
    <property type="entry name" value="FAD-binding_Monooxygenases"/>
</dbReference>
<keyword evidence="3" id="KW-0285">Flavoprotein</keyword>
<sequence length="942" mass="105939">MPATNNSNGDCSVTCDAIIVGAGLSGIFAVNKLRKLGLNAKIFEGAPDFGGVWYWNRYPGARVDSETPFYQLNIPEVWKDWTWSCRYPDQKELLSYVHHCDKILGLRKDVYFGAEVVDARYARDLGTWTVKTSAGHVATAKYLILATGLLHRKHTPALPGLADFNGRVIHSSAWDEDFSAEGQRVAVIGAGATSIQIVQELAKKADQVTMFMRRPSYCLPMRQRTMDRNEQTAWKAYYPTLFEASRKSRIGFPVQAPSVGIFEVSPEQREAYFEELWERGGFNFLACQYREVMVDKNSNRLVYDFWAKKTRARIVDPAKRELMAPLKPPYWFGTKRSPLESDYYEMLDKPSVEIVNLQQSAIVAVTKTGVVLSDGSNRECDTIVLATGFDSFTGSLTHMGLKNKHGVDLKEVWKDGISTYMGVFSHGFPNAFFVATAQAPTALSNGPTIIETQVDLIADTIAKLEAEHATSVEAMKSAQEACSSQRRSDLGWRIRLQEGVLDATTRIKAERELRPTDEHLHVIQDILKDDVTSQRLGASKGRLPTPSCSKIWANPSVWEPAIIKTSESQTLLSHFMNETAVQLVAREPQHNPLLSFVLPWAHSETMIMDAMMALGGAHVSHKTGNPALRAATTEHYLSGIRGLKYALTHWNSGAPQDTVRLLTVAMLLCQYEAVTCNRRIIAYYHLRASREFISTIFEAGVGNLLSQQREVFGFLLEYYTYMAIVRNITITSDRRMDVVASDWFVQSLQHLQGYQTFGSMLGSSWELYELIPTIPLLQDLDGEPWTMAYLDLEEKIINWSPAMTTRSETPAWVQSSTAVDRIYQIALLTFLYSARYMKNDDKDEFCQKLDPIIIEFRVLCGQLRGSPSRTRLLWPLLVIGSCLSSPEDRQKMCSGLSGSTYDMAITQRAVEILQMTWELDKEGMYGPVALETVVKSHDFCVS</sequence>
<dbReference type="PANTHER" id="PTHR43098">
    <property type="entry name" value="L-ORNITHINE N(5)-MONOOXYGENASE-RELATED"/>
    <property type="match status" value="1"/>
</dbReference>
<keyword evidence="6" id="KW-0560">Oxidoreductase</keyword>
<name>A0A0D2E0F9_9EURO</name>
<dbReference type="InterPro" id="IPR021858">
    <property type="entry name" value="Fun_TF"/>
</dbReference>
<evidence type="ECO:0000256" key="7">
    <source>
        <dbReference type="ARBA" id="ARBA00023033"/>
    </source>
</evidence>
<evidence type="ECO:0000313" key="8">
    <source>
        <dbReference type="EMBL" id="KIW41289.1"/>
    </source>
</evidence>
<dbReference type="InterPro" id="IPR036188">
    <property type="entry name" value="FAD/NAD-bd_sf"/>
</dbReference>
<dbReference type="InterPro" id="IPR020946">
    <property type="entry name" value="Flavin_mOase-like"/>
</dbReference>
<dbReference type="EMBL" id="KN847337">
    <property type="protein sequence ID" value="KIW41289.1"/>
    <property type="molecule type" value="Genomic_DNA"/>
</dbReference>
<dbReference type="VEuPathDB" id="FungiDB:PV06_06861"/>
<evidence type="ECO:0000256" key="4">
    <source>
        <dbReference type="ARBA" id="ARBA00022827"/>
    </source>
</evidence>
<dbReference type="Pfam" id="PF11951">
    <property type="entry name" value="Fungal_trans_2"/>
    <property type="match status" value="1"/>
</dbReference>
<dbReference type="RefSeq" id="XP_016261505.1">
    <property type="nucleotide sequence ID" value="XM_016408025.1"/>
</dbReference>
<organism evidence="8 9">
    <name type="scientific">Exophiala oligosperma</name>
    <dbReference type="NCBI Taxonomy" id="215243"/>
    <lineage>
        <taxon>Eukaryota</taxon>
        <taxon>Fungi</taxon>
        <taxon>Dikarya</taxon>
        <taxon>Ascomycota</taxon>
        <taxon>Pezizomycotina</taxon>
        <taxon>Eurotiomycetes</taxon>
        <taxon>Chaetothyriomycetidae</taxon>
        <taxon>Chaetothyriales</taxon>
        <taxon>Herpotrichiellaceae</taxon>
        <taxon>Exophiala</taxon>
    </lineage>
</organism>
<evidence type="ECO:0000256" key="6">
    <source>
        <dbReference type="ARBA" id="ARBA00023002"/>
    </source>
</evidence>
<keyword evidence="5" id="KW-0521">NADP</keyword>
<dbReference type="GeneID" id="27358935"/>
<protein>
    <recommendedName>
        <fullName evidence="10">FAD/NAD(P)-binding domain-containing protein</fullName>
    </recommendedName>
</protein>
<keyword evidence="7" id="KW-0503">Monooxygenase</keyword>